<keyword evidence="2" id="KW-0229">DNA integration</keyword>
<organism evidence="6 7">
    <name type="scientific">Pseudomonas plecoglossicida</name>
    <dbReference type="NCBI Taxonomy" id="70775"/>
    <lineage>
        <taxon>Bacteria</taxon>
        <taxon>Pseudomonadati</taxon>
        <taxon>Pseudomonadota</taxon>
        <taxon>Gammaproteobacteria</taxon>
        <taxon>Pseudomonadales</taxon>
        <taxon>Pseudomonadaceae</taxon>
        <taxon>Pseudomonas</taxon>
    </lineage>
</organism>
<dbReference type="Gene3D" id="3.30.160.390">
    <property type="entry name" value="Integrase, DNA-binding domain"/>
    <property type="match status" value="1"/>
</dbReference>
<evidence type="ECO:0000256" key="3">
    <source>
        <dbReference type="ARBA" id="ARBA00023125"/>
    </source>
</evidence>
<comment type="caution">
    <text evidence="6">The sequence shown here is derived from an EMBL/GenBank/DDBJ whole genome shotgun (WGS) entry which is preliminary data.</text>
</comment>
<dbReference type="PROSITE" id="PS51898">
    <property type="entry name" value="TYR_RECOMBINASE"/>
    <property type="match status" value="1"/>
</dbReference>
<dbReference type="SUPFAM" id="SSF56349">
    <property type="entry name" value="DNA breaking-rejoining enzymes"/>
    <property type="match status" value="1"/>
</dbReference>
<dbReference type="Pfam" id="PF00589">
    <property type="entry name" value="Phage_integrase"/>
    <property type="match status" value="1"/>
</dbReference>
<dbReference type="CDD" id="cd00801">
    <property type="entry name" value="INT_P4_C"/>
    <property type="match status" value="1"/>
</dbReference>
<evidence type="ECO:0000259" key="5">
    <source>
        <dbReference type="PROSITE" id="PS51898"/>
    </source>
</evidence>
<protein>
    <submittedName>
        <fullName evidence="6">Integrase</fullName>
    </submittedName>
</protein>
<dbReference type="InterPro" id="IPR050808">
    <property type="entry name" value="Phage_Integrase"/>
</dbReference>
<evidence type="ECO:0000256" key="2">
    <source>
        <dbReference type="ARBA" id="ARBA00022908"/>
    </source>
</evidence>
<dbReference type="InterPro" id="IPR011010">
    <property type="entry name" value="DNA_brk_join_enz"/>
</dbReference>
<dbReference type="EMBL" id="NTME01000053">
    <property type="protein sequence ID" value="PBJ92345.1"/>
    <property type="molecule type" value="Genomic_DNA"/>
</dbReference>
<dbReference type="Gene3D" id="1.10.150.130">
    <property type="match status" value="1"/>
</dbReference>
<sequence length="469" mass="53505">MAFRRIPTAASRFRGNVWDKVDSIKGFTLMARTTAPLTDTACRSAKPTDRPYKLFDGDGLYLLVYPNGRKGWRFRYVKPDGREGLTSFGNYPVIGLADARQKRLETKRMLAEGIDPIASKQQAKAEAVVRGHTFERVALDWHKEMSVKWAPGHARTVLSRLKTHVFPLLGARAVVDLDTFDLMQPLEAIKKRGTIDVALRVQNYLQSIMREAKRLRLITVNPAYDLEGFISAPRVTHRPALPLSRLPELMDRIEHYKGRTLTRLTVMLSLHVFVRSSELRFARWSEFDLKRGIWEIPDTRPALDGVPYSTRGTKMAGDIHLVPLSPQAVALLEQIYAITGYFDLVFTSDARSWKPMSENTVNSALRNMGYDTKTEICGHGFRSMACSALVESGLWSETAIERQMSHRERNNVRAAYIHKAEFLEERRMIMSWWSRYLEANRQEHISPHEFANQTGANVSSLRARRGAVE</sequence>
<dbReference type="InterPro" id="IPR053876">
    <property type="entry name" value="Phage_int_M"/>
</dbReference>
<gene>
    <name evidence="6" type="ORF">CMV24_27750</name>
</gene>
<keyword evidence="4" id="KW-0233">DNA recombination</keyword>
<dbReference type="Pfam" id="PF13356">
    <property type="entry name" value="Arm-DNA-bind_3"/>
    <property type="match status" value="1"/>
</dbReference>
<dbReference type="InterPro" id="IPR025166">
    <property type="entry name" value="Integrase_DNA_bind_dom"/>
</dbReference>
<dbReference type="InterPro" id="IPR010998">
    <property type="entry name" value="Integrase_recombinase_N"/>
</dbReference>
<keyword evidence="3" id="KW-0238">DNA-binding</keyword>
<dbReference type="GO" id="GO:0003677">
    <property type="term" value="F:DNA binding"/>
    <property type="evidence" value="ECO:0007669"/>
    <property type="project" value="UniProtKB-KW"/>
</dbReference>
<dbReference type="Proteomes" id="UP000218102">
    <property type="component" value="Unassembled WGS sequence"/>
</dbReference>
<dbReference type="Pfam" id="PF22022">
    <property type="entry name" value="Phage_int_M"/>
    <property type="match status" value="1"/>
</dbReference>
<evidence type="ECO:0000256" key="4">
    <source>
        <dbReference type="ARBA" id="ARBA00023172"/>
    </source>
</evidence>
<dbReference type="InterPro" id="IPR002104">
    <property type="entry name" value="Integrase_catalytic"/>
</dbReference>
<name>A0A2A3LWN6_PSEDL</name>
<reference evidence="6 7" key="1">
    <citation type="submission" date="2017-09" db="EMBL/GenBank/DDBJ databases">
        <authorList>
            <person name="Ehlers B."/>
            <person name="Leendertz F.H."/>
        </authorList>
    </citation>
    <scope>NUCLEOTIDE SEQUENCE [LARGE SCALE GENOMIC DNA]</scope>
    <source>
        <strain evidence="6 7">DJ-1</strain>
    </source>
</reference>
<dbReference type="GO" id="GO:0006310">
    <property type="term" value="P:DNA recombination"/>
    <property type="evidence" value="ECO:0007669"/>
    <property type="project" value="UniProtKB-KW"/>
</dbReference>
<dbReference type="GO" id="GO:0015074">
    <property type="term" value="P:DNA integration"/>
    <property type="evidence" value="ECO:0007669"/>
    <property type="project" value="UniProtKB-KW"/>
</dbReference>
<evidence type="ECO:0000313" key="7">
    <source>
        <dbReference type="Proteomes" id="UP000218102"/>
    </source>
</evidence>
<evidence type="ECO:0000256" key="1">
    <source>
        <dbReference type="ARBA" id="ARBA00008857"/>
    </source>
</evidence>
<feature type="domain" description="Tyr recombinase" evidence="5">
    <location>
        <begin position="236"/>
        <end position="430"/>
    </location>
</feature>
<dbReference type="PANTHER" id="PTHR30629">
    <property type="entry name" value="PROPHAGE INTEGRASE"/>
    <property type="match status" value="1"/>
</dbReference>
<comment type="similarity">
    <text evidence="1">Belongs to the 'phage' integrase family.</text>
</comment>
<accession>A0A2A3LWN6</accession>
<evidence type="ECO:0000313" key="6">
    <source>
        <dbReference type="EMBL" id="PBJ92345.1"/>
    </source>
</evidence>
<dbReference type="InterPro" id="IPR013762">
    <property type="entry name" value="Integrase-like_cat_sf"/>
</dbReference>
<dbReference type="Gene3D" id="1.10.443.10">
    <property type="entry name" value="Intergrase catalytic core"/>
    <property type="match status" value="1"/>
</dbReference>
<dbReference type="InterPro" id="IPR038488">
    <property type="entry name" value="Integrase_DNA-bd_sf"/>
</dbReference>
<dbReference type="AlphaFoldDB" id="A0A2A3LWN6"/>
<proteinExistence type="inferred from homology"/>
<dbReference type="PANTHER" id="PTHR30629:SF9">
    <property type="entry name" value="PROTEIN INTB-RELATED"/>
    <property type="match status" value="1"/>
</dbReference>